<accession>A0A8C0J193</accession>
<dbReference type="Pfam" id="PF23030">
    <property type="entry name" value="SCAF11-like_C"/>
    <property type="match status" value="1"/>
</dbReference>
<evidence type="ECO:0000256" key="1">
    <source>
        <dbReference type="SAM" id="MobiDB-lite"/>
    </source>
</evidence>
<sequence length="164" mass="18349">EEEEAESQDGAEEVEGRQLQPGGREPTRPCPRADGGRRLPTHGEVCPGLRAGGRPRSCGMGGTPSPKLHTQERAVEEVKLAIKPYYQKKEITKEEYKDILRKAVHKICHSKSGEINPVKVNNLVRAYVQRYKYFRKHGRRMEEEPGGPKDLGGLEKASLPMPPL</sequence>
<evidence type="ECO:0000313" key="3">
    <source>
        <dbReference type="Ensembl" id="ENSCABP00000025322.1"/>
    </source>
</evidence>
<keyword evidence="4" id="KW-1185">Reference proteome</keyword>
<evidence type="ECO:0000313" key="4">
    <source>
        <dbReference type="Proteomes" id="UP000694404"/>
    </source>
</evidence>
<name>A0A8C0J193_CHEAB</name>
<dbReference type="InterPro" id="IPR057031">
    <property type="entry name" value="SFR19-like_C"/>
</dbReference>
<feature type="region of interest" description="Disordered" evidence="1">
    <location>
        <begin position="139"/>
        <end position="164"/>
    </location>
</feature>
<evidence type="ECO:0000259" key="2">
    <source>
        <dbReference type="Pfam" id="PF23030"/>
    </source>
</evidence>
<organism evidence="3 4">
    <name type="scientific">Chelonoidis abingdonii</name>
    <name type="common">Abingdon island giant tortoise</name>
    <name type="synonym">Testudo abingdonii</name>
    <dbReference type="NCBI Taxonomy" id="106734"/>
    <lineage>
        <taxon>Eukaryota</taxon>
        <taxon>Metazoa</taxon>
        <taxon>Chordata</taxon>
        <taxon>Craniata</taxon>
        <taxon>Vertebrata</taxon>
        <taxon>Euteleostomi</taxon>
        <taxon>Archelosauria</taxon>
        <taxon>Testudinata</taxon>
        <taxon>Testudines</taxon>
        <taxon>Cryptodira</taxon>
        <taxon>Durocryptodira</taxon>
        <taxon>Testudinoidea</taxon>
        <taxon>Testudinidae</taxon>
        <taxon>Chelonoidis</taxon>
    </lineage>
</organism>
<feature type="domain" description="SFR19-like C-terminal" evidence="2">
    <location>
        <begin position="67"/>
        <end position="142"/>
    </location>
</feature>
<dbReference type="Ensembl" id="ENSCABT00000027751.1">
    <property type="protein sequence ID" value="ENSCABP00000025322.1"/>
    <property type="gene ID" value="ENSCABG00000018632.1"/>
</dbReference>
<protein>
    <recommendedName>
        <fullName evidence="2">SFR19-like C-terminal domain-containing protein</fullName>
    </recommendedName>
</protein>
<proteinExistence type="predicted"/>
<feature type="compositionally biased region" description="Acidic residues" evidence="1">
    <location>
        <begin position="1"/>
        <end position="13"/>
    </location>
</feature>
<dbReference type="GO" id="GO:0099122">
    <property type="term" value="F:RNA polymerase II C-terminal domain binding"/>
    <property type="evidence" value="ECO:0007669"/>
    <property type="project" value="TreeGrafter"/>
</dbReference>
<dbReference type="Proteomes" id="UP000694404">
    <property type="component" value="Unplaced"/>
</dbReference>
<dbReference type="InterPro" id="IPR042841">
    <property type="entry name" value="SCAF1"/>
</dbReference>
<feature type="region of interest" description="Disordered" evidence="1">
    <location>
        <begin position="1"/>
        <end position="70"/>
    </location>
</feature>
<dbReference type="PANTHER" id="PTHR47013:SF1">
    <property type="entry name" value="SPLICING FACTOR, ARGININE_SERINE-RICH 19"/>
    <property type="match status" value="1"/>
</dbReference>
<dbReference type="AlphaFoldDB" id="A0A8C0J193"/>
<reference evidence="3" key="1">
    <citation type="submission" date="2025-08" db="UniProtKB">
        <authorList>
            <consortium name="Ensembl"/>
        </authorList>
    </citation>
    <scope>IDENTIFICATION</scope>
</reference>
<dbReference type="PANTHER" id="PTHR47013">
    <property type="entry name" value="SPLICING FACTOR, ARGININE/SERINE-RICH 19"/>
    <property type="match status" value="1"/>
</dbReference>
<reference evidence="3" key="2">
    <citation type="submission" date="2025-09" db="UniProtKB">
        <authorList>
            <consortium name="Ensembl"/>
        </authorList>
    </citation>
    <scope>IDENTIFICATION</scope>
</reference>
<dbReference type="GeneTree" id="ENSGT00950000183205"/>